<dbReference type="EMBL" id="CM007899">
    <property type="protein sequence ID" value="OTG11539.1"/>
    <property type="molecule type" value="Genomic_DNA"/>
</dbReference>
<dbReference type="AlphaFoldDB" id="A0A251TL97"/>
<name>A0A251TL97_HELAN</name>
<gene>
    <name evidence="1" type="ORF">HannXRQ_Chr10g0299871</name>
</gene>
<organism evidence="1 2">
    <name type="scientific">Helianthus annuus</name>
    <name type="common">Common sunflower</name>
    <dbReference type="NCBI Taxonomy" id="4232"/>
    <lineage>
        <taxon>Eukaryota</taxon>
        <taxon>Viridiplantae</taxon>
        <taxon>Streptophyta</taxon>
        <taxon>Embryophyta</taxon>
        <taxon>Tracheophyta</taxon>
        <taxon>Spermatophyta</taxon>
        <taxon>Magnoliopsida</taxon>
        <taxon>eudicotyledons</taxon>
        <taxon>Gunneridae</taxon>
        <taxon>Pentapetalae</taxon>
        <taxon>asterids</taxon>
        <taxon>campanulids</taxon>
        <taxon>Asterales</taxon>
        <taxon>Asteraceae</taxon>
        <taxon>Asteroideae</taxon>
        <taxon>Heliantheae alliance</taxon>
        <taxon>Heliantheae</taxon>
        <taxon>Helianthus</taxon>
    </lineage>
</organism>
<sequence length="50" mass="5806">MREIVARHGVPLSIISDRDGRWEICIKDLAILPRSFWLTIEFEHCIPSAN</sequence>
<proteinExistence type="predicted"/>
<dbReference type="Proteomes" id="UP000215914">
    <property type="component" value="Chromosome 10"/>
</dbReference>
<accession>A0A251TL97</accession>
<protein>
    <submittedName>
        <fullName evidence="1">Uncharacterized protein</fullName>
    </submittedName>
</protein>
<evidence type="ECO:0000313" key="1">
    <source>
        <dbReference type="EMBL" id="OTG11539.1"/>
    </source>
</evidence>
<reference evidence="2" key="1">
    <citation type="journal article" date="2017" name="Nature">
        <title>The sunflower genome provides insights into oil metabolism, flowering and Asterid evolution.</title>
        <authorList>
            <person name="Badouin H."/>
            <person name="Gouzy J."/>
            <person name="Grassa C.J."/>
            <person name="Murat F."/>
            <person name="Staton S.E."/>
            <person name="Cottret L."/>
            <person name="Lelandais-Briere C."/>
            <person name="Owens G.L."/>
            <person name="Carrere S."/>
            <person name="Mayjonade B."/>
            <person name="Legrand L."/>
            <person name="Gill N."/>
            <person name="Kane N.C."/>
            <person name="Bowers J.E."/>
            <person name="Hubner S."/>
            <person name="Bellec A."/>
            <person name="Berard A."/>
            <person name="Berges H."/>
            <person name="Blanchet N."/>
            <person name="Boniface M.C."/>
            <person name="Brunel D."/>
            <person name="Catrice O."/>
            <person name="Chaidir N."/>
            <person name="Claudel C."/>
            <person name="Donnadieu C."/>
            <person name="Faraut T."/>
            <person name="Fievet G."/>
            <person name="Helmstetter N."/>
            <person name="King M."/>
            <person name="Knapp S.J."/>
            <person name="Lai Z."/>
            <person name="Le Paslier M.C."/>
            <person name="Lippi Y."/>
            <person name="Lorenzon L."/>
            <person name="Mandel J.R."/>
            <person name="Marage G."/>
            <person name="Marchand G."/>
            <person name="Marquand E."/>
            <person name="Bret-Mestries E."/>
            <person name="Morien E."/>
            <person name="Nambeesan S."/>
            <person name="Nguyen T."/>
            <person name="Pegot-Espagnet P."/>
            <person name="Pouilly N."/>
            <person name="Raftis F."/>
            <person name="Sallet E."/>
            <person name="Schiex T."/>
            <person name="Thomas J."/>
            <person name="Vandecasteele C."/>
            <person name="Vares D."/>
            <person name="Vear F."/>
            <person name="Vautrin S."/>
            <person name="Crespi M."/>
            <person name="Mangin B."/>
            <person name="Burke J.M."/>
            <person name="Salse J."/>
            <person name="Munos S."/>
            <person name="Vincourt P."/>
            <person name="Rieseberg L.H."/>
            <person name="Langlade N.B."/>
        </authorList>
    </citation>
    <scope>NUCLEOTIDE SEQUENCE [LARGE SCALE GENOMIC DNA]</scope>
    <source>
        <strain evidence="2">cv. SF193</strain>
    </source>
</reference>
<evidence type="ECO:0000313" key="2">
    <source>
        <dbReference type="Proteomes" id="UP000215914"/>
    </source>
</evidence>
<keyword evidence="2" id="KW-1185">Reference proteome</keyword>
<dbReference type="InParanoid" id="A0A251TL97"/>